<dbReference type="OrthoDB" id="9816343at2"/>
<dbReference type="Gene3D" id="1.20.120.160">
    <property type="entry name" value="HPT domain"/>
    <property type="match status" value="1"/>
</dbReference>
<evidence type="ECO:0000259" key="5">
    <source>
        <dbReference type="PROSITE" id="PS50894"/>
    </source>
</evidence>
<dbReference type="InterPro" id="IPR036641">
    <property type="entry name" value="HPT_dom_sf"/>
</dbReference>
<reference evidence="6 7" key="1">
    <citation type="submission" date="2020-01" db="EMBL/GenBank/DDBJ databases">
        <title>Genome sequence of Desulfovibrio aerotolerans DSM 16695(T).</title>
        <authorList>
            <person name="Karnachuk O."/>
            <person name="Avakyan M."/>
            <person name="Mardanov A."/>
            <person name="Kadnikov V."/>
            <person name="Ravin N."/>
        </authorList>
    </citation>
    <scope>NUCLEOTIDE SEQUENCE [LARGE SCALE GENOMIC DNA]</scope>
    <source>
        <strain evidence="6 7">DSM 16695</strain>
    </source>
</reference>
<gene>
    <name evidence="6" type="ORF">GTA51_10560</name>
</gene>
<organism evidence="6 7">
    <name type="scientific">Solidesulfovibrio aerotolerans</name>
    <dbReference type="NCBI Taxonomy" id="295255"/>
    <lineage>
        <taxon>Bacteria</taxon>
        <taxon>Pseudomonadati</taxon>
        <taxon>Thermodesulfobacteriota</taxon>
        <taxon>Desulfovibrionia</taxon>
        <taxon>Desulfovibrionales</taxon>
        <taxon>Desulfovibrionaceae</taxon>
        <taxon>Solidesulfovibrio</taxon>
    </lineage>
</organism>
<dbReference type="Proteomes" id="UP000482487">
    <property type="component" value="Unassembled WGS sequence"/>
</dbReference>
<feature type="domain" description="HPt" evidence="5">
    <location>
        <begin position="157"/>
        <end position="258"/>
    </location>
</feature>
<dbReference type="GO" id="GO:0005886">
    <property type="term" value="C:plasma membrane"/>
    <property type="evidence" value="ECO:0007669"/>
    <property type="project" value="UniProtKB-SubCell"/>
</dbReference>
<feature type="domain" description="Response regulatory" evidence="4">
    <location>
        <begin position="14"/>
        <end position="134"/>
    </location>
</feature>
<feature type="modified residue" description="4-aspartylphosphate" evidence="3">
    <location>
        <position position="63"/>
    </location>
</feature>
<dbReference type="GO" id="GO:0004672">
    <property type="term" value="F:protein kinase activity"/>
    <property type="evidence" value="ECO:0007669"/>
    <property type="project" value="UniProtKB-ARBA"/>
</dbReference>
<dbReference type="SMART" id="SM00448">
    <property type="entry name" value="REC"/>
    <property type="match status" value="1"/>
</dbReference>
<dbReference type="Gene3D" id="3.40.50.2300">
    <property type="match status" value="1"/>
</dbReference>
<dbReference type="SUPFAM" id="SSF47226">
    <property type="entry name" value="Histidine-containing phosphotransfer domain, HPT domain"/>
    <property type="match status" value="1"/>
</dbReference>
<dbReference type="InterPro" id="IPR001789">
    <property type="entry name" value="Sig_transdc_resp-reg_receiver"/>
</dbReference>
<feature type="modified residue" description="Phosphohistidine" evidence="2">
    <location>
        <position position="196"/>
    </location>
</feature>
<dbReference type="InterPro" id="IPR008207">
    <property type="entry name" value="Sig_transdc_His_kin_Hpt_dom"/>
</dbReference>
<dbReference type="GO" id="GO:0005524">
    <property type="term" value="F:ATP binding"/>
    <property type="evidence" value="ECO:0007669"/>
    <property type="project" value="UniProtKB-KW"/>
</dbReference>
<dbReference type="Pfam" id="PF01627">
    <property type="entry name" value="Hpt"/>
    <property type="match status" value="1"/>
</dbReference>
<dbReference type="PROSITE" id="PS50110">
    <property type="entry name" value="RESPONSE_REGULATORY"/>
    <property type="match status" value="1"/>
</dbReference>
<name>A0A7C9ILF9_9BACT</name>
<evidence type="ECO:0000313" key="7">
    <source>
        <dbReference type="Proteomes" id="UP000482487"/>
    </source>
</evidence>
<evidence type="ECO:0000256" key="3">
    <source>
        <dbReference type="PROSITE-ProRule" id="PRU00169"/>
    </source>
</evidence>
<dbReference type="PANTHER" id="PTHR45339">
    <property type="entry name" value="HYBRID SIGNAL TRANSDUCTION HISTIDINE KINASE J"/>
    <property type="match status" value="1"/>
</dbReference>
<sequence length="258" mass="26769">MAASGPVQVLPSLTVLVVDDNDVNQLYLQHLLRKNGHTPIPAVDGSQALAAVATHPVDCILMDIQLPDMDGMAVTKAIREGAGGAINPPAVPILALTAYAMPSDRQRCLAAGMDAHVAKPVRGPDLFAAIAQVLGCPRSDAAPAAVLDLSEFSQKGRQEFAAELLALFLELAEPKGHALAEAVDRGDLAAAKGLAHDLAGMAGPLRAEELGRAMRLLQETCLMGDPALCRQHGEQAVKALAAVLTAVRSHPLLAASTS</sequence>
<proteinExistence type="predicted"/>
<evidence type="ECO:0000256" key="2">
    <source>
        <dbReference type="PROSITE-ProRule" id="PRU00110"/>
    </source>
</evidence>
<protein>
    <submittedName>
        <fullName evidence="6">Response regulator</fullName>
    </submittedName>
</protein>
<dbReference type="RefSeq" id="WP_160960928.1">
    <property type="nucleotide sequence ID" value="NZ_WVUD01000016.1"/>
</dbReference>
<dbReference type="EMBL" id="WVUD01000016">
    <property type="protein sequence ID" value="MYL83565.1"/>
    <property type="molecule type" value="Genomic_DNA"/>
</dbReference>
<dbReference type="PANTHER" id="PTHR45339:SF3">
    <property type="entry name" value="HISTIDINE KINASE"/>
    <property type="match status" value="1"/>
</dbReference>
<dbReference type="GO" id="GO:0000160">
    <property type="term" value="P:phosphorelay signal transduction system"/>
    <property type="evidence" value="ECO:0007669"/>
    <property type="project" value="InterPro"/>
</dbReference>
<evidence type="ECO:0000256" key="1">
    <source>
        <dbReference type="ARBA" id="ARBA00022553"/>
    </source>
</evidence>
<comment type="caution">
    <text evidence="6">The sequence shown here is derived from an EMBL/GenBank/DDBJ whole genome shotgun (WGS) entry which is preliminary data.</text>
</comment>
<evidence type="ECO:0000313" key="6">
    <source>
        <dbReference type="EMBL" id="MYL83565.1"/>
    </source>
</evidence>
<dbReference type="Pfam" id="PF00072">
    <property type="entry name" value="Response_reg"/>
    <property type="match status" value="1"/>
</dbReference>
<keyword evidence="1 3" id="KW-0597">Phosphoprotein</keyword>
<accession>A0A7C9ILF9</accession>
<keyword evidence="7" id="KW-1185">Reference proteome</keyword>
<dbReference type="InterPro" id="IPR011006">
    <property type="entry name" value="CheY-like_superfamily"/>
</dbReference>
<dbReference type="AlphaFoldDB" id="A0A7C9ILF9"/>
<evidence type="ECO:0000259" key="4">
    <source>
        <dbReference type="PROSITE" id="PS50110"/>
    </source>
</evidence>
<dbReference type="CDD" id="cd17546">
    <property type="entry name" value="REC_hyHK_CKI1_RcsC-like"/>
    <property type="match status" value="1"/>
</dbReference>
<dbReference type="PROSITE" id="PS50894">
    <property type="entry name" value="HPT"/>
    <property type="match status" value="1"/>
</dbReference>
<dbReference type="SUPFAM" id="SSF52172">
    <property type="entry name" value="CheY-like"/>
    <property type="match status" value="1"/>
</dbReference>